<evidence type="ECO:0000313" key="2">
    <source>
        <dbReference type="Proteomes" id="UP000035680"/>
    </source>
</evidence>
<dbReference type="InterPro" id="IPR001506">
    <property type="entry name" value="Peptidase_M12A"/>
</dbReference>
<reference evidence="3" key="2">
    <citation type="submission" date="2015-08" db="UniProtKB">
        <authorList>
            <consortium name="WormBaseParasite"/>
        </authorList>
    </citation>
    <scope>IDENTIFICATION</scope>
</reference>
<accession>A0A0K0FHW5</accession>
<proteinExistence type="predicted"/>
<name>A0A0K0FHW5_STRVS</name>
<dbReference type="GO" id="GO:0004222">
    <property type="term" value="F:metalloendopeptidase activity"/>
    <property type="evidence" value="ECO:0007669"/>
    <property type="project" value="InterPro"/>
</dbReference>
<dbReference type="Proteomes" id="UP000035680">
    <property type="component" value="Unassembled WGS sequence"/>
</dbReference>
<organism evidence="2 3">
    <name type="scientific">Strongyloides venezuelensis</name>
    <name type="common">Threadworm</name>
    <dbReference type="NCBI Taxonomy" id="75913"/>
    <lineage>
        <taxon>Eukaryota</taxon>
        <taxon>Metazoa</taxon>
        <taxon>Ecdysozoa</taxon>
        <taxon>Nematoda</taxon>
        <taxon>Chromadorea</taxon>
        <taxon>Rhabditida</taxon>
        <taxon>Tylenchina</taxon>
        <taxon>Panagrolaimomorpha</taxon>
        <taxon>Strongyloidoidea</taxon>
        <taxon>Strongyloididae</taxon>
        <taxon>Strongyloides</taxon>
    </lineage>
</organism>
<protein>
    <submittedName>
        <fullName evidence="3">Astacin domain-containing protein</fullName>
    </submittedName>
</protein>
<dbReference type="Pfam" id="PF01400">
    <property type="entry name" value="Astacin"/>
    <property type="match status" value="1"/>
</dbReference>
<dbReference type="AlphaFoldDB" id="A0A0K0FHW5"/>
<evidence type="ECO:0000259" key="1">
    <source>
        <dbReference type="Pfam" id="PF01400"/>
    </source>
</evidence>
<dbReference type="InterPro" id="IPR024079">
    <property type="entry name" value="MetalloPept_cat_dom_sf"/>
</dbReference>
<evidence type="ECO:0000313" key="3">
    <source>
        <dbReference type="WBParaSite" id="SVE_0848000.1"/>
    </source>
</evidence>
<feature type="domain" description="Peptidase M12A" evidence="1">
    <location>
        <begin position="78"/>
        <end position="243"/>
    </location>
</feature>
<keyword evidence="2" id="KW-1185">Reference proteome</keyword>
<sequence>MECCIRLNVCTSTPKLCRKLEDETRPHLEDYIRNGRRIFHSVDKSQLYYNIIATKKSFPPYSTGSKRIRCYIRYDYITTYVKDALKKIEKKTCLKFKEQQSPVQMIGINFIITIMMIKLKCHIVKKKPTIVNLNRDTYILKKVTRFYSGYALGLLPEITRKDRDSNVIIFKGKISYLFEKFFKKVNNYPDSYYNTDFDFFSIMMFDSSFGSKYGGNHIFMSKFYPFYDNIISEYDEFSFNDYKR</sequence>
<dbReference type="GO" id="GO:0006508">
    <property type="term" value="P:proteolysis"/>
    <property type="evidence" value="ECO:0007669"/>
    <property type="project" value="InterPro"/>
</dbReference>
<reference evidence="2" key="1">
    <citation type="submission" date="2014-07" db="EMBL/GenBank/DDBJ databases">
        <authorList>
            <person name="Martin A.A"/>
            <person name="De Silva N."/>
        </authorList>
    </citation>
    <scope>NUCLEOTIDE SEQUENCE</scope>
</reference>
<dbReference type="Gene3D" id="3.40.390.10">
    <property type="entry name" value="Collagenase (Catalytic Domain)"/>
    <property type="match status" value="1"/>
</dbReference>
<dbReference type="SUPFAM" id="SSF55486">
    <property type="entry name" value="Metalloproteases ('zincins'), catalytic domain"/>
    <property type="match status" value="1"/>
</dbReference>
<dbReference type="WBParaSite" id="SVE_0848000.1">
    <property type="protein sequence ID" value="SVE_0848000.1"/>
    <property type="gene ID" value="SVE_0848000"/>
</dbReference>